<keyword evidence="4" id="KW-1185">Reference proteome</keyword>
<organism evidence="3 4">
    <name type="scientific">Durusdinium trenchii</name>
    <dbReference type="NCBI Taxonomy" id="1381693"/>
    <lineage>
        <taxon>Eukaryota</taxon>
        <taxon>Sar</taxon>
        <taxon>Alveolata</taxon>
        <taxon>Dinophyceae</taxon>
        <taxon>Suessiales</taxon>
        <taxon>Symbiodiniaceae</taxon>
        <taxon>Durusdinium</taxon>
    </lineage>
</organism>
<evidence type="ECO:0000256" key="2">
    <source>
        <dbReference type="SAM" id="MobiDB-lite"/>
    </source>
</evidence>
<dbReference type="PANTHER" id="PTHR47201">
    <property type="entry name" value="BNAC09G30780D PROTEIN"/>
    <property type="match status" value="1"/>
</dbReference>
<dbReference type="InterPro" id="IPR001680">
    <property type="entry name" value="WD40_rpt"/>
</dbReference>
<dbReference type="PANTHER" id="PTHR47201:SF1">
    <property type="entry name" value="PROTEIN DWD HYPERSENSITIVE TO UV-B 1"/>
    <property type="match status" value="1"/>
</dbReference>
<dbReference type="SUPFAM" id="SSF50978">
    <property type="entry name" value="WD40 repeat-like"/>
    <property type="match status" value="1"/>
</dbReference>
<dbReference type="SMART" id="SM00320">
    <property type="entry name" value="WD40"/>
    <property type="match status" value="3"/>
</dbReference>
<dbReference type="InterPro" id="IPR036322">
    <property type="entry name" value="WD40_repeat_dom_sf"/>
</dbReference>
<comment type="caution">
    <text evidence="3">The sequence shown here is derived from an EMBL/GenBank/DDBJ whole genome shotgun (WGS) entry which is preliminary data.</text>
</comment>
<evidence type="ECO:0000256" key="1">
    <source>
        <dbReference type="PROSITE-ProRule" id="PRU00221"/>
    </source>
</evidence>
<dbReference type="PROSITE" id="PS50082">
    <property type="entry name" value="WD_REPEATS_2"/>
    <property type="match status" value="1"/>
</dbReference>
<feature type="region of interest" description="Disordered" evidence="2">
    <location>
        <begin position="897"/>
        <end position="933"/>
    </location>
</feature>
<accession>A0ABP0HVF8</accession>
<name>A0ABP0HVF8_9DINO</name>
<keyword evidence="1" id="KW-0853">WD repeat</keyword>
<feature type="non-terminal residue" evidence="3">
    <location>
        <position position="1"/>
    </location>
</feature>
<feature type="compositionally biased region" description="Polar residues" evidence="2">
    <location>
        <begin position="924"/>
        <end position="933"/>
    </location>
</feature>
<dbReference type="InterPro" id="IPR015943">
    <property type="entry name" value="WD40/YVTN_repeat-like_dom_sf"/>
</dbReference>
<gene>
    <name evidence="3" type="ORF">CCMP2556_LOCUS3327</name>
</gene>
<evidence type="ECO:0000313" key="4">
    <source>
        <dbReference type="Proteomes" id="UP001642484"/>
    </source>
</evidence>
<proteinExistence type="predicted"/>
<reference evidence="3 4" key="1">
    <citation type="submission" date="2024-02" db="EMBL/GenBank/DDBJ databases">
        <authorList>
            <person name="Chen Y."/>
            <person name="Shah S."/>
            <person name="Dougan E. K."/>
            <person name="Thang M."/>
            <person name="Chan C."/>
        </authorList>
    </citation>
    <scope>NUCLEOTIDE SEQUENCE [LARGE SCALE GENOMIC DNA]</scope>
</reference>
<dbReference type="EMBL" id="CAXAMN010001303">
    <property type="protein sequence ID" value="CAK8993662.1"/>
    <property type="molecule type" value="Genomic_DNA"/>
</dbReference>
<protein>
    <submittedName>
        <fullName evidence="3">Uncharacterized protein</fullName>
    </submittedName>
</protein>
<feature type="compositionally biased region" description="Polar residues" evidence="2">
    <location>
        <begin position="897"/>
        <end position="910"/>
    </location>
</feature>
<dbReference type="InterPro" id="IPR046377">
    <property type="entry name" value="DHU1"/>
</dbReference>
<sequence>TLLLWACRRPMQNKWETAEASAVLCNEGLQMTVKLEEDVGIDRIPIPSEVWGCAAQWLHPEDFARLCHCSLSLVLRREQRRMWQYYCHLEGYAQRVDALDLGHFWTGPKVNWHRCFQLNRLTKSSPHAFAYIRVGDEDLRIPAKCDDGNDNVASATQAWLFDHGWRPRSTLAKVLWQMLEPCDAPHRYRDLIVGRPGMLMRRARFFRKRSSTSAAVEWPIGRSPSGEWCWRMPPYSVDDAVAAEKWEDSPSVRSGPHPWGRGYGWLVELNLPEEHREEMGIPLNSAPAPRWIHIGQRVLAGKITVSDLCFGIKEHIGAMGFDVDLDVLPSANDAWALEEKVTSQSLLLTDLRWTQGERLLLKELAVPRTSWQTDRVVLFRRDTERPVLNPWCRHKAIATLSSMASTKVRCAGLEDRFDSSPSGDCSDSSSSSPSIPRCYELLRAAPPVASTPCFEEVNKPEEEQVYSAKLEDSFVRCGSFLAASEESVPERQLPHTRRLILSSNGTRQFEFHPQRADTVLAGRKDGVVAVINHEDDTTTHKLEVDSYPILGLSWLHTHPQWAVCGVSQSGTTCLVNYDDNRSGHMESVRLEPFAHLSSLSVNCTDEYFMTSGFCVDLGLYDLVTGRKLSTFRGMHQNFINILRFSHRSPHLFATASFDHTCKVWDLRQPMQLSKPVKLFSTDTLNVMCTFSPDDRHILCSGVDSYLQQFTLASSDDGIGTRYPLPNTHSATNYRRAMYLTSGGLVATAATNESLLRICSAAHPHYHLGHIDFKGSLVARRHFAEVCGRSMRSQASQVAGLSRGTMAVGQSHHPTEEYVQSLRCHPLDQDALGVLLSTSANSASSSIALMRAAADHCHPCLLQQGPEVGKDVQQCRNRRPCGTATPSPSRTLILSRTSRCSDWDPTTTNPPASEHVAGRLDAGVGSSSPGYRLL</sequence>
<feature type="repeat" description="WD" evidence="1">
    <location>
        <begin position="632"/>
        <end position="674"/>
    </location>
</feature>
<dbReference type="Proteomes" id="UP001642484">
    <property type="component" value="Unassembled WGS sequence"/>
</dbReference>
<dbReference type="Gene3D" id="2.130.10.10">
    <property type="entry name" value="YVTN repeat-like/Quinoprotein amine dehydrogenase"/>
    <property type="match status" value="1"/>
</dbReference>
<evidence type="ECO:0000313" key="3">
    <source>
        <dbReference type="EMBL" id="CAK8993662.1"/>
    </source>
</evidence>